<dbReference type="AlphaFoldDB" id="A0A2S2Q3K6"/>
<dbReference type="RefSeq" id="XP_025412857.1">
    <property type="nucleotide sequence ID" value="XM_025557072.1"/>
</dbReference>
<evidence type="ECO:0000256" key="2">
    <source>
        <dbReference type="ARBA" id="ARBA00022946"/>
    </source>
</evidence>
<dbReference type="FunFam" id="3.90.280.10:FF:000002">
    <property type="entry name" value="39S ribosomal protein L38, mitochondrial"/>
    <property type="match status" value="1"/>
</dbReference>
<evidence type="ECO:0000313" key="12">
    <source>
        <dbReference type="RefSeq" id="XP_025412857.1"/>
    </source>
</evidence>
<protein>
    <recommendedName>
        <fullName evidence="8">Large ribosomal subunit protein mL38</fullName>
    </recommendedName>
    <alternativeName>
        <fullName evidence="9">39S ribosomal protein L38, mitochondrial</fullName>
    </alternativeName>
</protein>
<keyword evidence="5" id="KW-0496">Mitochondrion</keyword>
<evidence type="ECO:0000256" key="8">
    <source>
        <dbReference type="ARBA" id="ARBA00039444"/>
    </source>
</evidence>
<dbReference type="Pfam" id="PF01161">
    <property type="entry name" value="PBP"/>
    <property type="match status" value="1"/>
</dbReference>
<evidence type="ECO:0000313" key="11">
    <source>
        <dbReference type="Proteomes" id="UP000694846"/>
    </source>
</evidence>
<evidence type="ECO:0000256" key="5">
    <source>
        <dbReference type="ARBA" id="ARBA00023128"/>
    </source>
</evidence>
<reference evidence="10" key="1">
    <citation type="submission" date="2018-04" db="EMBL/GenBank/DDBJ databases">
        <title>Transcriptome assembly of Sipha flava.</title>
        <authorList>
            <person name="Scully E.D."/>
            <person name="Geib S.M."/>
            <person name="Palmer N.A."/>
            <person name="Koch K."/>
            <person name="Bradshaw J."/>
            <person name="Heng-Moss T."/>
            <person name="Sarath G."/>
        </authorList>
    </citation>
    <scope>NUCLEOTIDE SEQUENCE</scope>
</reference>
<dbReference type="CDD" id="cd00866">
    <property type="entry name" value="PEBP_euk"/>
    <property type="match status" value="1"/>
</dbReference>
<dbReference type="Proteomes" id="UP000694846">
    <property type="component" value="Unplaced"/>
</dbReference>
<reference evidence="12" key="2">
    <citation type="submission" date="2025-04" db="UniProtKB">
        <authorList>
            <consortium name="RefSeq"/>
        </authorList>
    </citation>
    <scope>IDENTIFICATION</scope>
    <source>
        <tissue evidence="12">Whole body</tissue>
    </source>
</reference>
<keyword evidence="4" id="KW-0175">Coiled coil</keyword>
<organism evidence="10">
    <name type="scientific">Sipha flava</name>
    <name type="common">yellow sugarcane aphid</name>
    <dbReference type="NCBI Taxonomy" id="143950"/>
    <lineage>
        <taxon>Eukaryota</taxon>
        <taxon>Metazoa</taxon>
        <taxon>Ecdysozoa</taxon>
        <taxon>Arthropoda</taxon>
        <taxon>Hexapoda</taxon>
        <taxon>Insecta</taxon>
        <taxon>Pterygota</taxon>
        <taxon>Neoptera</taxon>
        <taxon>Paraneoptera</taxon>
        <taxon>Hemiptera</taxon>
        <taxon>Sternorrhyncha</taxon>
        <taxon>Aphidomorpha</taxon>
        <taxon>Aphidoidea</taxon>
        <taxon>Aphididae</taxon>
        <taxon>Sipha</taxon>
    </lineage>
</organism>
<dbReference type="EMBL" id="GGMS01003115">
    <property type="protein sequence ID" value="MBY72318.1"/>
    <property type="molecule type" value="Transcribed_RNA"/>
</dbReference>
<evidence type="ECO:0000313" key="10">
    <source>
        <dbReference type="EMBL" id="MBY72318.1"/>
    </source>
</evidence>
<dbReference type="PANTHER" id="PTHR11362:SF133">
    <property type="entry name" value="LARGE RIBOSOMAL SUBUNIT PROTEIN ML38"/>
    <property type="match status" value="1"/>
</dbReference>
<evidence type="ECO:0000256" key="7">
    <source>
        <dbReference type="ARBA" id="ARBA00038016"/>
    </source>
</evidence>
<dbReference type="SUPFAM" id="SSF49777">
    <property type="entry name" value="PEBP-like"/>
    <property type="match status" value="1"/>
</dbReference>
<sequence length="400" mass="47317">MSLSVTCLLKKQNRLLTFLSVRHRSQRRNLGKPITAAQTLEERLEEMNFKDPKIHFKVDIGLPQPLKDKKKETAKRIEYLKNIKCNAELEKLARDNELPVSLEEISNDWSKTNAPLHIKKIAEYYGVYEHLFGDAYFLPYIQMNINYQHDSQEVPVYRGNIIKPYEAVNSPKVEFEASEKSLWTLMLTNPDGHLQKENSEYIHWLVGNIPGGDVTKGETIISYLQPFPARGTGYQRMIFVLYQQTCEINFSFIKSVSEKIDLDKRTFSTFNFYQSKQDIITPAGLAFYQTDWDNSLTEFYHNKLMMPEPIYEYDFPSPYIKPQKWFPLKEPFNLYMDKYRDEKQIAKEFLLRKLKKTHPFQKPEPSLKYPCAVPFKKSTPSWLKLEMKKERLRWGRINDY</sequence>
<evidence type="ECO:0000256" key="9">
    <source>
        <dbReference type="ARBA" id="ARBA00041206"/>
    </source>
</evidence>
<comment type="subcellular location">
    <subcellularLocation>
        <location evidence="1">Mitochondrion</location>
    </subcellularLocation>
</comment>
<keyword evidence="3 10" id="KW-0689">Ribosomal protein</keyword>
<dbReference type="PANTHER" id="PTHR11362">
    <property type="entry name" value="PHOSPHATIDYLETHANOLAMINE-BINDING PROTEIN"/>
    <property type="match status" value="1"/>
</dbReference>
<evidence type="ECO:0000256" key="4">
    <source>
        <dbReference type="ARBA" id="ARBA00023054"/>
    </source>
</evidence>
<dbReference type="GO" id="GO:0005762">
    <property type="term" value="C:mitochondrial large ribosomal subunit"/>
    <property type="evidence" value="ECO:0007669"/>
    <property type="project" value="TreeGrafter"/>
</dbReference>
<name>A0A2S2Q3K6_9HEMI</name>
<keyword evidence="11" id="KW-1185">Reference proteome</keyword>
<dbReference type="InterPro" id="IPR008914">
    <property type="entry name" value="PEBP"/>
</dbReference>
<keyword evidence="2" id="KW-0809">Transit peptide</keyword>
<accession>A0A2S2Q3K6</accession>
<dbReference type="Gene3D" id="3.90.280.10">
    <property type="entry name" value="PEBP-like"/>
    <property type="match status" value="1"/>
</dbReference>
<proteinExistence type="inferred from homology"/>
<evidence type="ECO:0000256" key="1">
    <source>
        <dbReference type="ARBA" id="ARBA00004173"/>
    </source>
</evidence>
<dbReference type="OrthoDB" id="2153661at2759"/>
<dbReference type="InterPro" id="IPR036610">
    <property type="entry name" value="PEBP-like_sf"/>
</dbReference>
<evidence type="ECO:0000256" key="3">
    <source>
        <dbReference type="ARBA" id="ARBA00022980"/>
    </source>
</evidence>
<evidence type="ECO:0000256" key="6">
    <source>
        <dbReference type="ARBA" id="ARBA00023274"/>
    </source>
</evidence>
<dbReference type="GO" id="GO:0005743">
    <property type="term" value="C:mitochondrial inner membrane"/>
    <property type="evidence" value="ECO:0007669"/>
    <property type="project" value="UniProtKB-ARBA"/>
</dbReference>
<keyword evidence="6" id="KW-0687">Ribonucleoprotein</keyword>
<comment type="similarity">
    <text evidence="7">Belongs to the phosphatidylethanolamine-binding protein family. Mitochondrion-specific ribosomal protein mL38 subfamily.</text>
</comment>
<gene>
    <name evidence="10" type="primary">MRPL38_0</name>
    <name evidence="12" type="synonym">LOC112685237</name>
    <name evidence="10" type="ORF">g.92650</name>
</gene>
<dbReference type="InterPro" id="IPR035810">
    <property type="entry name" value="PEBP_euk"/>
</dbReference>